<dbReference type="InterPro" id="IPR011014">
    <property type="entry name" value="MscS_channel_TM-2"/>
</dbReference>
<dbReference type="PANTHER" id="PTHR30460:SF1">
    <property type="entry name" value="MECHANOSENSITIVE ION CHANNEL"/>
    <property type="match status" value="1"/>
</dbReference>
<evidence type="ECO:0000256" key="7">
    <source>
        <dbReference type="ARBA" id="ARBA00023136"/>
    </source>
</evidence>
<organism evidence="10 11">
    <name type="scientific">Halobacillus faecis</name>
    <dbReference type="NCBI Taxonomy" id="360184"/>
    <lineage>
        <taxon>Bacteria</taxon>
        <taxon>Bacillati</taxon>
        <taxon>Bacillota</taxon>
        <taxon>Bacilli</taxon>
        <taxon>Bacillales</taxon>
        <taxon>Bacillaceae</taxon>
        <taxon>Halobacillus</taxon>
    </lineage>
</organism>
<keyword evidence="4" id="KW-1003">Cell membrane</keyword>
<evidence type="ECO:0000259" key="9">
    <source>
        <dbReference type="Pfam" id="PF00924"/>
    </source>
</evidence>
<feature type="transmembrane region" description="Helical" evidence="8">
    <location>
        <begin position="57"/>
        <end position="75"/>
    </location>
</feature>
<protein>
    <submittedName>
        <fullName evidence="10">Putative MscS family protein YfkC</fullName>
    </submittedName>
</protein>
<dbReference type="InterPro" id="IPR010920">
    <property type="entry name" value="LSM_dom_sf"/>
</dbReference>
<dbReference type="Pfam" id="PF00924">
    <property type="entry name" value="MS_channel_2nd"/>
    <property type="match status" value="1"/>
</dbReference>
<proteinExistence type="inferred from homology"/>
<evidence type="ECO:0000256" key="6">
    <source>
        <dbReference type="ARBA" id="ARBA00022989"/>
    </source>
</evidence>
<dbReference type="Gene3D" id="3.30.70.100">
    <property type="match status" value="1"/>
</dbReference>
<keyword evidence="7 8" id="KW-0472">Membrane</keyword>
<dbReference type="Proteomes" id="UP000321886">
    <property type="component" value="Unassembled WGS sequence"/>
</dbReference>
<feature type="domain" description="Mechanosensitive ion channel MscS" evidence="9">
    <location>
        <begin position="102"/>
        <end position="166"/>
    </location>
</feature>
<reference evidence="10 11" key="1">
    <citation type="submission" date="2019-07" db="EMBL/GenBank/DDBJ databases">
        <title>Whole genome shotgun sequence of Halobacillus faecis NBRC 103569.</title>
        <authorList>
            <person name="Hosoyama A."/>
            <person name="Uohara A."/>
            <person name="Ohji S."/>
            <person name="Ichikawa N."/>
        </authorList>
    </citation>
    <scope>NUCLEOTIDE SEQUENCE [LARGE SCALE GENOMIC DNA]</scope>
    <source>
        <strain evidence="10 11">NBRC 103569</strain>
    </source>
</reference>
<sequence length="292" mass="33591">MSLNEFNAYLEENAIIKLLLIAAILFVVVLILRKVIHTFFKKTDFIEERKENTLESMLNSIISYTALIGFILVVLDEFTSIEKLLAGAGVIGIIVGFGAQSLIKDFFAGLFLLYEKQLHKGDFISVNNTFHGTVEDIGLRFLKVRQWSGKLLTISNGQIKTIENYNFEYMRVIEKVTTSFHQDPKQAYQVLEKACERLNEELHEYLKKDLTDKAYEPFQVYGMSSLNHEHRGYEYTVVAVVNDLVYWTAAKKTRLILAEELFENNIFMAEQRVELNSSGHGDHHFTSNEKLT</sequence>
<evidence type="ECO:0000256" key="4">
    <source>
        <dbReference type="ARBA" id="ARBA00022475"/>
    </source>
</evidence>
<dbReference type="Gene3D" id="2.30.30.60">
    <property type="match status" value="1"/>
</dbReference>
<dbReference type="GO" id="GO:0008381">
    <property type="term" value="F:mechanosensitive monoatomic ion channel activity"/>
    <property type="evidence" value="ECO:0007669"/>
    <property type="project" value="InterPro"/>
</dbReference>
<dbReference type="RefSeq" id="WP_146815317.1">
    <property type="nucleotide sequence ID" value="NZ_BJYD01000017.1"/>
</dbReference>
<dbReference type="EMBL" id="BJYD01000017">
    <property type="protein sequence ID" value="GEN53527.1"/>
    <property type="molecule type" value="Genomic_DNA"/>
</dbReference>
<evidence type="ECO:0000256" key="5">
    <source>
        <dbReference type="ARBA" id="ARBA00022692"/>
    </source>
</evidence>
<comment type="similarity">
    <text evidence="3">Belongs to the MscS (TC 1.A.23) family.</text>
</comment>
<dbReference type="InterPro" id="IPR023408">
    <property type="entry name" value="MscS_beta-dom_sf"/>
</dbReference>
<dbReference type="Gene3D" id="1.10.287.1260">
    <property type="match status" value="1"/>
</dbReference>
<evidence type="ECO:0000256" key="8">
    <source>
        <dbReference type="SAM" id="Phobius"/>
    </source>
</evidence>
<dbReference type="OrthoDB" id="9809206at2"/>
<evidence type="ECO:0000256" key="3">
    <source>
        <dbReference type="ARBA" id="ARBA00008017"/>
    </source>
</evidence>
<dbReference type="GO" id="GO:0005886">
    <property type="term" value="C:plasma membrane"/>
    <property type="evidence" value="ECO:0007669"/>
    <property type="project" value="UniProtKB-SubCell"/>
</dbReference>
<keyword evidence="11" id="KW-1185">Reference proteome</keyword>
<dbReference type="PANTHER" id="PTHR30460">
    <property type="entry name" value="MODERATE CONDUCTANCE MECHANOSENSITIVE CHANNEL YBIO"/>
    <property type="match status" value="1"/>
</dbReference>
<comment type="subcellular location">
    <subcellularLocation>
        <location evidence="2">Cell membrane</location>
    </subcellularLocation>
    <subcellularLocation>
        <location evidence="1">Membrane</location>
        <topology evidence="1">Multi-pass membrane protein</topology>
    </subcellularLocation>
</comment>
<accession>A0A511WR95</accession>
<feature type="transmembrane region" description="Helical" evidence="8">
    <location>
        <begin position="15"/>
        <end position="36"/>
    </location>
</feature>
<dbReference type="InterPro" id="IPR045276">
    <property type="entry name" value="YbiO_bact"/>
</dbReference>
<dbReference type="AlphaFoldDB" id="A0A511WR95"/>
<dbReference type="SUPFAM" id="SSF82861">
    <property type="entry name" value="Mechanosensitive channel protein MscS (YggB), transmembrane region"/>
    <property type="match status" value="1"/>
</dbReference>
<evidence type="ECO:0000256" key="1">
    <source>
        <dbReference type="ARBA" id="ARBA00004141"/>
    </source>
</evidence>
<dbReference type="InterPro" id="IPR006685">
    <property type="entry name" value="MscS_channel_2nd"/>
</dbReference>
<feature type="transmembrane region" description="Helical" evidence="8">
    <location>
        <begin position="87"/>
        <end position="114"/>
    </location>
</feature>
<keyword evidence="6 8" id="KW-1133">Transmembrane helix</keyword>
<name>A0A511WR95_9BACI</name>
<evidence type="ECO:0000256" key="2">
    <source>
        <dbReference type="ARBA" id="ARBA00004236"/>
    </source>
</evidence>
<dbReference type="SUPFAM" id="SSF50182">
    <property type="entry name" value="Sm-like ribonucleoproteins"/>
    <property type="match status" value="1"/>
</dbReference>
<comment type="caution">
    <text evidence="10">The sequence shown here is derived from an EMBL/GenBank/DDBJ whole genome shotgun (WGS) entry which is preliminary data.</text>
</comment>
<evidence type="ECO:0000313" key="11">
    <source>
        <dbReference type="Proteomes" id="UP000321886"/>
    </source>
</evidence>
<keyword evidence="5 8" id="KW-0812">Transmembrane</keyword>
<evidence type="ECO:0000313" key="10">
    <source>
        <dbReference type="EMBL" id="GEN53527.1"/>
    </source>
</evidence>
<gene>
    <name evidence="10" type="primary">yfkC</name>
    <name evidence="10" type="ORF">HFA01_17890</name>
</gene>